<dbReference type="InterPro" id="IPR011095">
    <property type="entry name" value="Dala_Dala_lig_C"/>
</dbReference>
<dbReference type="RefSeq" id="WP_341627567.1">
    <property type="nucleotide sequence ID" value="NZ_JBAKBA010000013.1"/>
</dbReference>
<keyword evidence="3" id="KW-1185">Reference proteome</keyword>
<sequence>MLIRILLVLSYILWCCRFLIAPWKYFQLNANYFNQHRHIFSKLDMDLLIPEKWRLMQFVDQGDEQTNKQPDTYPVFLKPEWGQNSQGVCRVDSFADLQEHRQHRAEKSPRYLIQAAAKGKREFEIFYIPGATTNKSSAIISVTETCNNSDDLMPVNGIYNSDTYYQSCMPHLNAEQLQKIESLFSKIGNFKIARFCARADSLQALLDEQFSIVEINVYVPMPLILLTKEMSLKSKLKFVFSGMKQLSLVTKDIPASQPVKSIFFQKLQSARLLKSNIKNELS</sequence>
<reference evidence="2 3" key="1">
    <citation type="submission" date="2024-02" db="EMBL/GenBank/DDBJ databases">
        <title>Bacteria isolated from the canopy kelp, Nereocystis luetkeana.</title>
        <authorList>
            <person name="Pfister C.A."/>
            <person name="Younker I.T."/>
            <person name="Light S.H."/>
        </authorList>
    </citation>
    <scope>NUCLEOTIDE SEQUENCE [LARGE SCALE GENOMIC DNA]</scope>
    <source>
        <strain evidence="2 3">TI.2.07</strain>
    </source>
</reference>
<dbReference type="InterPro" id="IPR013815">
    <property type="entry name" value="ATP_grasp_subdomain_1"/>
</dbReference>
<dbReference type="EMBL" id="JBAKBA010000013">
    <property type="protein sequence ID" value="MEL0658961.1"/>
    <property type="molecule type" value="Genomic_DNA"/>
</dbReference>
<dbReference type="Proteomes" id="UP001366060">
    <property type="component" value="Unassembled WGS sequence"/>
</dbReference>
<dbReference type="Pfam" id="PF07478">
    <property type="entry name" value="Dala_Dala_lig_C"/>
    <property type="match status" value="1"/>
</dbReference>
<dbReference type="Gene3D" id="3.30.470.20">
    <property type="entry name" value="ATP-grasp fold, B domain"/>
    <property type="match status" value="1"/>
</dbReference>
<dbReference type="Gene3D" id="3.30.1490.20">
    <property type="entry name" value="ATP-grasp fold, A domain"/>
    <property type="match status" value="1"/>
</dbReference>
<evidence type="ECO:0000313" key="3">
    <source>
        <dbReference type="Proteomes" id="UP001366060"/>
    </source>
</evidence>
<comment type="caution">
    <text evidence="2">The sequence shown here is derived from an EMBL/GenBank/DDBJ whole genome shotgun (WGS) entry which is preliminary data.</text>
</comment>
<protein>
    <recommendedName>
        <fullName evidence="1">D-alanine--D-alanine ligase C-terminal domain-containing protein</fullName>
    </recommendedName>
</protein>
<gene>
    <name evidence="2" type="ORF">V6255_07385</name>
</gene>
<name>A0ABU9HAY5_9GAMM</name>
<evidence type="ECO:0000313" key="2">
    <source>
        <dbReference type="EMBL" id="MEL0658961.1"/>
    </source>
</evidence>
<accession>A0ABU9HAY5</accession>
<feature type="domain" description="D-alanine--D-alanine ligase C-terminal" evidence="1">
    <location>
        <begin position="68"/>
        <end position="217"/>
    </location>
</feature>
<organism evidence="2 3">
    <name type="scientific">Psychromonas arctica</name>
    <dbReference type="NCBI Taxonomy" id="168275"/>
    <lineage>
        <taxon>Bacteria</taxon>
        <taxon>Pseudomonadati</taxon>
        <taxon>Pseudomonadota</taxon>
        <taxon>Gammaproteobacteria</taxon>
        <taxon>Alteromonadales</taxon>
        <taxon>Psychromonadaceae</taxon>
        <taxon>Psychromonas</taxon>
    </lineage>
</organism>
<proteinExistence type="predicted"/>
<dbReference type="SUPFAM" id="SSF56059">
    <property type="entry name" value="Glutathione synthetase ATP-binding domain-like"/>
    <property type="match status" value="1"/>
</dbReference>
<evidence type="ECO:0000259" key="1">
    <source>
        <dbReference type="Pfam" id="PF07478"/>
    </source>
</evidence>